<organism evidence="2 3">
    <name type="scientific">Ficus carica</name>
    <name type="common">Common fig</name>
    <dbReference type="NCBI Taxonomy" id="3494"/>
    <lineage>
        <taxon>Eukaryota</taxon>
        <taxon>Viridiplantae</taxon>
        <taxon>Streptophyta</taxon>
        <taxon>Embryophyta</taxon>
        <taxon>Tracheophyta</taxon>
        <taxon>Spermatophyta</taxon>
        <taxon>Magnoliopsida</taxon>
        <taxon>eudicotyledons</taxon>
        <taxon>Gunneridae</taxon>
        <taxon>Pentapetalae</taxon>
        <taxon>rosids</taxon>
        <taxon>fabids</taxon>
        <taxon>Rosales</taxon>
        <taxon>Moraceae</taxon>
        <taxon>Ficeae</taxon>
        <taxon>Ficus</taxon>
    </lineage>
</organism>
<keyword evidence="3" id="KW-1185">Reference proteome</keyword>
<feature type="compositionally biased region" description="Polar residues" evidence="1">
    <location>
        <begin position="91"/>
        <end position="110"/>
    </location>
</feature>
<feature type="region of interest" description="Disordered" evidence="1">
    <location>
        <begin position="91"/>
        <end position="117"/>
    </location>
</feature>
<proteinExistence type="predicted"/>
<protein>
    <submittedName>
        <fullName evidence="2">Uncharacterized protein</fullName>
    </submittedName>
</protein>
<gene>
    <name evidence="2" type="ORF">TIFTF001_039651</name>
</gene>
<evidence type="ECO:0000256" key="1">
    <source>
        <dbReference type="SAM" id="MobiDB-lite"/>
    </source>
</evidence>
<dbReference type="AlphaFoldDB" id="A0AA88JE32"/>
<evidence type="ECO:0000313" key="3">
    <source>
        <dbReference type="Proteomes" id="UP001187192"/>
    </source>
</evidence>
<reference evidence="2" key="1">
    <citation type="submission" date="2023-07" db="EMBL/GenBank/DDBJ databases">
        <title>draft genome sequence of fig (Ficus carica).</title>
        <authorList>
            <person name="Takahashi T."/>
            <person name="Nishimura K."/>
        </authorList>
    </citation>
    <scope>NUCLEOTIDE SEQUENCE</scope>
</reference>
<sequence length="117" mass="11784">MSDMSDSDNAQMSGDVDITGSSSLILSSSSDTTGATGEAVAPGDRTPDNLSGILDIPSLDQDFIQELNGTAQAQPVPVVDLMACGDVASERTASLASTSGSDGFQSSESTAPAREPV</sequence>
<comment type="caution">
    <text evidence="2">The sequence shown here is derived from an EMBL/GenBank/DDBJ whole genome shotgun (WGS) entry which is preliminary data.</text>
</comment>
<name>A0AA88JE32_FICCA</name>
<dbReference type="Proteomes" id="UP001187192">
    <property type="component" value="Unassembled WGS sequence"/>
</dbReference>
<evidence type="ECO:0000313" key="2">
    <source>
        <dbReference type="EMBL" id="GMN70609.1"/>
    </source>
</evidence>
<feature type="region of interest" description="Disordered" evidence="1">
    <location>
        <begin position="1"/>
        <end position="52"/>
    </location>
</feature>
<accession>A0AA88JE32</accession>
<dbReference type="EMBL" id="BTGU01001195">
    <property type="protein sequence ID" value="GMN70609.1"/>
    <property type="molecule type" value="Genomic_DNA"/>
</dbReference>
<feature type="compositionally biased region" description="Low complexity" evidence="1">
    <location>
        <begin position="17"/>
        <end position="34"/>
    </location>
</feature>